<dbReference type="PANTHER" id="PTHR37296:SF1">
    <property type="entry name" value="CONSERVED VIRULENCE FACTOR B"/>
    <property type="match status" value="1"/>
</dbReference>
<dbReference type="Pfam" id="PF17783">
    <property type="entry name" value="WHD_CvfB"/>
    <property type="match status" value="1"/>
</dbReference>
<dbReference type="GO" id="GO:0003676">
    <property type="term" value="F:nucleic acid binding"/>
    <property type="evidence" value="ECO:0007669"/>
    <property type="project" value="InterPro"/>
</dbReference>
<dbReference type="Proteomes" id="UP000285794">
    <property type="component" value="Unassembled WGS sequence"/>
</dbReference>
<dbReference type="InterPro" id="IPR012340">
    <property type="entry name" value="NA-bd_OB-fold"/>
</dbReference>
<dbReference type="InterPro" id="IPR040764">
    <property type="entry name" value="CvfB_WH"/>
</dbReference>
<dbReference type="AlphaFoldDB" id="A0A425XZL0"/>
<reference evidence="3 4" key="1">
    <citation type="submission" date="2018-07" db="EMBL/GenBank/DDBJ databases">
        <title>Draft genome sequence of Ancylomarina sp. M1P.</title>
        <authorList>
            <person name="Yadav S."/>
            <person name="Villanueva L."/>
            <person name="Damste J.S.S."/>
        </authorList>
    </citation>
    <scope>NUCLEOTIDE SEQUENCE [LARGE SCALE GENOMIC DNA]</scope>
    <source>
        <strain evidence="3 4">M1P</strain>
    </source>
</reference>
<evidence type="ECO:0000313" key="4">
    <source>
        <dbReference type="Proteomes" id="UP000285794"/>
    </source>
</evidence>
<dbReference type="PIRSF" id="PIRSF012524">
    <property type="entry name" value="YitL_S1"/>
    <property type="match status" value="1"/>
</dbReference>
<evidence type="ECO:0000256" key="1">
    <source>
        <dbReference type="PIRNR" id="PIRNR012524"/>
    </source>
</evidence>
<keyword evidence="4" id="KW-1185">Reference proteome</keyword>
<dbReference type="Gene3D" id="2.40.50.140">
    <property type="entry name" value="Nucleic acid-binding proteins"/>
    <property type="match status" value="1"/>
</dbReference>
<dbReference type="EMBL" id="QQWG01000012">
    <property type="protein sequence ID" value="RRG20562.1"/>
    <property type="molecule type" value="Genomic_DNA"/>
</dbReference>
<proteinExistence type="inferred from homology"/>
<evidence type="ECO:0000259" key="2">
    <source>
        <dbReference type="SMART" id="SM00316"/>
    </source>
</evidence>
<dbReference type="InterPro" id="IPR039566">
    <property type="entry name" value="CvfB_S1_st"/>
</dbReference>
<feature type="domain" description="S1 motif" evidence="2">
    <location>
        <begin position="3"/>
        <end position="64"/>
    </location>
</feature>
<evidence type="ECO:0000313" key="3">
    <source>
        <dbReference type="EMBL" id="RRG20562.1"/>
    </source>
</evidence>
<dbReference type="Gene3D" id="1.10.10.10">
    <property type="entry name" value="Winged helix-like DNA-binding domain superfamily/Winged helix DNA-binding domain"/>
    <property type="match status" value="1"/>
</dbReference>
<dbReference type="InterPro" id="IPR036388">
    <property type="entry name" value="WH-like_DNA-bd_sf"/>
</dbReference>
<dbReference type="Pfam" id="PF13509">
    <property type="entry name" value="S1_2"/>
    <property type="match status" value="1"/>
</dbReference>
<name>A0A425XZL0_9BACT</name>
<dbReference type="SMART" id="SM00316">
    <property type="entry name" value="S1"/>
    <property type="match status" value="2"/>
</dbReference>
<comment type="similarity">
    <text evidence="1">Belongs to the CvfB family.</text>
</comment>
<gene>
    <name evidence="3" type="ORF">DWB61_12360</name>
</gene>
<organism evidence="3 4">
    <name type="scientific">Ancylomarina euxinus</name>
    <dbReference type="NCBI Taxonomy" id="2283627"/>
    <lineage>
        <taxon>Bacteria</taxon>
        <taxon>Pseudomonadati</taxon>
        <taxon>Bacteroidota</taxon>
        <taxon>Bacteroidia</taxon>
        <taxon>Marinilabiliales</taxon>
        <taxon>Marinifilaceae</taxon>
        <taxon>Ancylomarina</taxon>
    </lineage>
</organism>
<dbReference type="OrthoDB" id="9801597at2"/>
<dbReference type="InterPro" id="IPR003029">
    <property type="entry name" value="S1_domain"/>
</dbReference>
<dbReference type="PANTHER" id="PTHR37296">
    <property type="entry name" value="CONSERVED VIRULENCE FACTOR B"/>
    <property type="match status" value="1"/>
</dbReference>
<protein>
    <submittedName>
        <fullName evidence="3">GntR family transcriptional regulator</fullName>
    </submittedName>
</protein>
<comment type="caution">
    <text evidence="3">The sequence shown here is derived from an EMBL/GenBank/DDBJ whole genome shotgun (WGS) entry which is preliminary data.</text>
</comment>
<dbReference type="InterPro" id="IPR014464">
    <property type="entry name" value="CvfB_fam"/>
</dbReference>
<feature type="domain" description="S1 motif" evidence="2">
    <location>
        <begin position="144"/>
        <end position="206"/>
    </location>
</feature>
<sequence>MSLIGKYADLKVVKLVDFGVYLLGEDETEILLPIRYVPENTQLDDTIKVFIYRDSEDRVIATTEKPYAIVGEFAWLRAKAVTNVGAFLDWGLMKDLLCPFREQKMKMEEGRSYLVYVYVDEKTGRIAATAKLEQIISNFDTEFTEGQEVSIMIGHQSDLGYSAIIDNQGMGILYNNEIFGAIREGDVYKAWVKKVREDGKIDLSLQQQGYHLEVPRVGEELFEILKKENGFLPLNDKSSPEEIYDNLQMSKKNFKKVIGLLYKQRIITIEKDGIHLVKSEK</sequence>
<accession>A0A425XZL0</accession>